<dbReference type="PANTHER" id="PTHR43181:SF1">
    <property type="entry name" value="2-C-METHYL-D-ERYTHRITOL 2,4-CYCLODIPHOSPHATE SYNTHASE, CHLOROPLASTIC"/>
    <property type="match status" value="1"/>
</dbReference>
<dbReference type="InterPro" id="IPR036571">
    <property type="entry name" value="MECDP_synthase_sf"/>
</dbReference>
<reference evidence="2" key="1">
    <citation type="submission" date="2019-12" db="EMBL/GenBank/DDBJ databases">
        <title>Genome sequencing and annotation of Brassica cretica.</title>
        <authorList>
            <person name="Studholme D.J."/>
            <person name="Sarris P."/>
        </authorList>
    </citation>
    <scope>NUCLEOTIDE SEQUENCE</scope>
    <source>
        <strain evidence="2">PFS-109/04</strain>
        <tissue evidence="2">Leaf</tissue>
    </source>
</reference>
<name>A0A8S9R5E5_BRACR</name>
<evidence type="ECO:0000313" key="2">
    <source>
        <dbReference type="EMBL" id="KAF3557405.1"/>
    </source>
</evidence>
<accession>A0A8S9R5E5</accession>
<protein>
    <recommendedName>
        <fullName evidence="1">2-C-methyl-D-erythritol 2,4-cyclodiphosphate synthase domain-containing protein</fullName>
    </recommendedName>
</protein>
<organism evidence="2 3">
    <name type="scientific">Brassica cretica</name>
    <name type="common">Mustard</name>
    <dbReference type="NCBI Taxonomy" id="69181"/>
    <lineage>
        <taxon>Eukaryota</taxon>
        <taxon>Viridiplantae</taxon>
        <taxon>Streptophyta</taxon>
        <taxon>Embryophyta</taxon>
        <taxon>Tracheophyta</taxon>
        <taxon>Spermatophyta</taxon>
        <taxon>Magnoliopsida</taxon>
        <taxon>eudicotyledons</taxon>
        <taxon>Gunneridae</taxon>
        <taxon>Pentapetalae</taxon>
        <taxon>rosids</taxon>
        <taxon>malvids</taxon>
        <taxon>Brassicales</taxon>
        <taxon>Brassicaceae</taxon>
        <taxon>Brassiceae</taxon>
        <taxon>Brassica</taxon>
    </lineage>
</organism>
<evidence type="ECO:0000313" key="3">
    <source>
        <dbReference type="Proteomes" id="UP000712600"/>
    </source>
</evidence>
<feature type="domain" description="2-C-methyl-D-erythritol 2,4-cyclodiphosphate synthase" evidence="1">
    <location>
        <begin position="6"/>
        <end position="105"/>
    </location>
</feature>
<evidence type="ECO:0000259" key="1">
    <source>
        <dbReference type="Pfam" id="PF02542"/>
    </source>
</evidence>
<dbReference type="EMBL" id="QGKX02000996">
    <property type="protein sequence ID" value="KAF3557405.1"/>
    <property type="molecule type" value="Genomic_DNA"/>
</dbReference>
<comment type="caution">
    <text evidence="2">The sequence shown here is derived from an EMBL/GenBank/DDBJ whole genome shotgun (WGS) entry which is preliminary data.</text>
</comment>
<dbReference type="Proteomes" id="UP000712600">
    <property type="component" value="Unassembled WGS sequence"/>
</dbReference>
<proteinExistence type="predicted"/>
<dbReference type="PANTHER" id="PTHR43181">
    <property type="entry name" value="2-C-METHYL-D-ERYTHRITOL 2,4-CYCLODIPHOSPHATE SYNTHASE, CHLOROPLASTIC"/>
    <property type="match status" value="1"/>
</dbReference>
<dbReference type="GO" id="GO:0016114">
    <property type="term" value="P:terpenoid biosynthetic process"/>
    <property type="evidence" value="ECO:0007669"/>
    <property type="project" value="InterPro"/>
</dbReference>
<dbReference type="AlphaFoldDB" id="A0A8S9R5E5"/>
<dbReference type="InterPro" id="IPR003526">
    <property type="entry name" value="MECDP_synthase"/>
</dbReference>
<dbReference type="Gene3D" id="3.30.1330.50">
    <property type="entry name" value="2-C-methyl-D-erythritol 2,4-cyclodiphosphate synthase"/>
    <property type="match status" value="1"/>
</dbReference>
<dbReference type="Pfam" id="PF02542">
    <property type="entry name" value="YgbB"/>
    <property type="match status" value="1"/>
</dbReference>
<dbReference type="GO" id="GO:0008685">
    <property type="term" value="F:2-C-methyl-D-erythritol 2,4-cyclodiphosphate synthase activity"/>
    <property type="evidence" value="ECO:0007669"/>
    <property type="project" value="InterPro"/>
</dbReference>
<dbReference type="SUPFAM" id="SSF69765">
    <property type="entry name" value="IpsF-like"/>
    <property type="match status" value="1"/>
</dbReference>
<sequence length="108" mass="11864">MGFLNPNIGQIFPDSDSKWKRAASSVFIREAGTLMDEAGYEIGNLDATLILQRQKISPHKDTVRSNLSKLLGADPSVVNLRAKTHENVKSLGENRSIAADTVILLMKK</sequence>
<gene>
    <name evidence="2" type="ORF">F2Q69_00014175</name>
</gene>